<keyword evidence="2" id="KW-0479">Metal-binding</keyword>
<dbReference type="Pfam" id="PF03328">
    <property type="entry name" value="HpcH_HpaI"/>
    <property type="match status" value="1"/>
</dbReference>
<name>A0ABR1ARG8_POLSC</name>
<dbReference type="PIRSF" id="PIRSF015582">
    <property type="entry name" value="Cit_lyase_B"/>
    <property type="match status" value="1"/>
</dbReference>
<evidence type="ECO:0000313" key="5">
    <source>
        <dbReference type="EMBL" id="KAK6626514.1"/>
    </source>
</evidence>
<evidence type="ECO:0000256" key="3">
    <source>
        <dbReference type="ARBA" id="ARBA00022842"/>
    </source>
</evidence>
<reference evidence="5 6" key="1">
    <citation type="submission" date="2023-09" db="EMBL/GenBank/DDBJ databases">
        <title>Genomes of two closely related lineages of the louse Polyplax serrata with different host specificities.</title>
        <authorList>
            <person name="Martinu J."/>
            <person name="Tarabai H."/>
            <person name="Stefka J."/>
            <person name="Hypsa V."/>
        </authorList>
    </citation>
    <scope>NUCLEOTIDE SEQUENCE [LARGE SCALE GENOMIC DNA]</scope>
    <source>
        <strain evidence="5">98ZLc_SE</strain>
    </source>
</reference>
<protein>
    <recommendedName>
        <fullName evidence="4">HpcH/HpaI aldolase/citrate lyase domain-containing protein</fullName>
    </recommendedName>
</protein>
<dbReference type="InterPro" id="IPR040186">
    <property type="entry name" value="Citramalyl-CoA_lyase"/>
</dbReference>
<dbReference type="InterPro" id="IPR011206">
    <property type="entry name" value="Citrate_lyase_beta/mcl1/mcl2"/>
</dbReference>
<organism evidence="5 6">
    <name type="scientific">Polyplax serrata</name>
    <name type="common">Common mouse louse</name>
    <dbReference type="NCBI Taxonomy" id="468196"/>
    <lineage>
        <taxon>Eukaryota</taxon>
        <taxon>Metazoa</taxon>
        <taxon>Ecdysozoa</taxon>
        <taxon>Arthropoda</taxon>
        <taxon>Hexapoda</taxon>
        <taxon>Insecta</taxon>
        <taxon>Pterygota</taxon>
        <taxon>Neoptera</taxon>
        <taxon>Paraneoptera</taxon>
        <taxon>Psocodea</taxon>
        <taxon>Troctomorpha</taxon>
        <taxon>Phthiraptera</taxon>
        <taxon>Anoplura</taxon>
        <taxon>Polyplacidae</taxon>
        <taxon>Polyplax</taxon>
    </lineage>
</organism>
<dbReference type="Gene3D" id="3.20.20.60">
    <property type="entry name" value="Phosphoenolpyruvate-binding domains"/>
    <property type="match status" value="1"/>
</dbReference>
<sequence>MLGRKVLDRLLSLKAGIVLRRAVINQKLLTRNCAVRRALLYVPGDDENKLSKALKMKVDCIVMDCEDGVALNRKKEAREIIKKFLDEGEVTKSDPEWSVRINPVIESELCQSDLEAVLSAKNLPGSICLPKVSNVDHLQWVEKVWNELIKRPEGDRGPIKLIIYIESPTAVINLTDICKKALDISTMAPVVPVALVFGSDDMRAGLGALTTTSRIELLYVRQKIVLVAKAFGFQAIDMVNINYKDIEQLREECKEGVKMGYTGKQVIHPHQITVTQNSFVPSRSKVHWAKTITKAFNENLAKGRGAFTIDNAMIDMPTVKQAWNILDAAKAAGKYEEDKINERPKSIGL</sequence>
<dbReference type="PANTHER" id="PTHR11105:SF0">
    <property type="entry name" value="CITRAMALYL-COA LYASE, MITOCHONDRIAL"/>
    <property type="match status" value="1"/>
</dbReference>
<evidence type="ECO:0000259" key="4">
    <source>
        <dbReference type="Pfam" id="PF03328"/>
    </source>
</evidence>
<dbReference type="InterPro" id="IPR015813">
    <property type="entry name" value="Pyrv/PenolPyrv_kinase-like_dom"/>
</dbReference>
<comment type="caution">
    <text evidence="5">The sequence shown here is derived from an EMBL/GenBank/DDBJ whole genome shotgun (WGS) entry which is preliminary data.</text>
</comment>
<dbReference type="SUPFAM" id="SSF51621">
    <property type="entry name" value="Phosphoenolpyruvate/pyruvate domain"/>
    <property type="match status" value="1"/>
</dbReference>
<dbReference type="PANTHER" id="PTHR11105">
    <property type="entry name" value="CITRATE LYASE SUBUNIT BETA-RELATED"/>
    <property type="match status" value="1"/>
</dbReference>
<feature type="domain" description="HpcH/HpaI aldolase/citrate lyase" evidence="4">
    <location>
        <begin position="37"/>
        <end position="269"/>
    </location>
</feature>
<keyword evidence="6" id="KW-1185">Reference proteome</keyword>
<evidence type="ECO:0000256" key="2">
    <source>
        <dbReference type="ARBA" id="ARBA00022723"/>
    </source>
</evidence>
<dbReference type="InterPro" id="IPR005000">
    <property type="entry name" value="Aldolase/citrate-lyase_domain"/>
</dbReference>
<dbReference type="Proteomes" id="UP001359485">
    <property type="component" value="Unassembled WGS sequence"/>
</dbReference>
<dbReference type="EMBL" id="JAWJWF010000045">
    <property type="protein sequence ID" value="KAK6626514.1"/>
    <property type="molecule type" value="Genomic_DNA"/>
</dbReference>
<evidence type="ECO:0000313" key="6">
    <source>
        <dbReference type="Proteomes" id="UP001359485"/>
    </source>
</evidence>
<comment type="cofactor">
    <cofactor evidence="1">
        <name>Mg(2+)</name>
        <dbReference type="ChEBI" id="CHEBI:18420"/>
    </cofactor>
</comment>
<accession>A0ABR1ARG8</accession>
<evidence type="ECO:0000256" key="1">
    <source>
        <dbReference type="ARBA" id="ARBA00001946"/>
    </source>
</evidence>
<keyword evidence="3" id="KW-0460">Magnesium</keyword>
<proteinExistence type="predicted"/>
<dbReference type="InterPro" id="IPR040442">
    <property type="entry name" value="Pyrv_kinase-like_dom_sf"/>
</dbReference>
<gene>
    <name evidence="5" type="ORF">RUM44_008987</name>
</gene>